<dbReference type="Proteomes" id="UP000307440">
    <property type="component" value="Unassembled WGS sequence"/>
</dbReference>
<keyword evidence="2" id="KW-1185">Reference proteome</keyword>
<reference evidence="1 2" key="1">
    <citation type="journal article" date="2019" name="Nat. Ecol. Evol.">
        <title>Megaphylogeny resolves global patterns of mushroom evolution.</title>
        <authorList>
            <person name="Varga T."/>
            <person name="Krizsan K."/>
            <person name="Foldi C."/>
            <person name="Dima B."/>
            <person name="Sanchez-Garcia M."/>
            <person name="Sanchez-Ramirez S."/>
            <person name="Szollosi G.J."/>
            <person name="Szarkandi J.G."/>
            <person name="Papp V."/>
            <person name="Albert L."/>
            <person name="Andreopoulos W."/>
            <person name="Angelini C."/>
            <person name="Antonin V."/>
            <person name="Barry K.W."/>
            <person name="Bougher N.L."/>
            <person name="Buchanan P."/>
            <person name="Buyck B."/>
            <person name="Bense V."/>
            <person name="Catcheside P."/>
            <person name="Chovatia M."/>
            <person name="Cooper J."/>
            <person name="Damon W."/>
            <person name="Desjardin D."/>
            <person name="Finy P."/>
            <person name="Geml J."/>
            <person name="Haridas S."/>
            <person name="Hughes K."/>
            <person name="Justo A."/>
            <person name="Karasinski D."/>
            <person name="Kautmanova I."/>
            <person name="Kiss B."/>
            <person name="Kocsube S."/>
            <person name="Kotiranta H."/>
            <person name="LaButti K.M."/>
            <person name="Lechner B.E."/>
            <person name="Liimatainen K."/>
            <person name="Lipzen A."/>
            <person name="Lukacs Z."/>
            <person name="Mihaltcheva S."/>
            <person name="Morgado L.N."/>
            <person name="Niskanen T."/>
            <person name="Noordeloos M.E."/>
            <person name="Ohm R.A."/>
            <person name="Ortiz-Santana B."/>
            <person name="Ovrebo C."/>
            <person name="Racz N."/>
            <person name="Riley R."/>
            <person name="Savchenko A."/>
            <person name="Shiryaev A."/>
            <person name="Soop K."/>
            <person name="Spirin V."/>
            <person name="Szebenyi C."/>
            <person name="Tomsovsky M."/>
            <person name="Tulloss R.E."/>
            <person name="Uehling J."/>
            <person name="Grigoriev I.V."/>
            <person name="Vagvolgyi C."/>
            <person name="Papp T."/>
            <person name="Martin F.M."/>
            <person name="Miettinen O."/>
            <person name="Hibbett D.S."/>
            <person name="Nagy L.G."/>
        </authorList>
    </citation>
    <scope>NUCLEOTIDE SEQUENCE [LARGE SCALE GENOMIC DNA]</scope>
    <source>
        <strain evidence="1 2">CBS 121175</strain>
    </source>
</reference>
<evidence type="ECO:0000313" key="2">
    <source>
        <dbReference type="Proteomes" id="UP000307440"/>
    </source>
</evidence>
<accession>A0A5C3KBA8</accession>
<evidence type="ECO:0000313" key="1">
    <source>
        <dbReference type="EMBL" id="TFK16923.1"/>
    </source>
</evidence>
<protein>
    <submittedName>
        <fullName evidence="1">Uncharacterized protein</fullName>
    </submittedName>
</protein>
<proteinExistence type="predicted"/>
<sequence length="298" mass="34049">MSFMSNLNAHLPVHMSPIHLSKFALTLHHRQLAQVQLKDLQAHEIWSLHPLCPVSTSQDGIKWWDHMLCHQARELLDLRRSLHEAHLERQWIEVELQERLKESEDIWRNLVHPGVWDLAHYIYLQIAQLGIGIRVIQSLVTPRNDRYAEHGLVIGQASKRLIKTQHIYTKPGYNISLQNKGAYIIMVVEQRRFSTGPSQSQDRCPLQAQRWVSDSVGSGDGNAEDNTELANGLRKPEWLKTRGAVVLPPMTAVELGIVRFDGMGDDFITAAGEDALVLEANDDFLLRFPTWPKPLCFL</sequence>
<gene>
    <name evidence="1" type="ORF">FA15DRAFT_661810</name>
</gene>
<organism evidence="1 2">
    <name type="scientific">Coprinopsis marcescibilis</name>
    <name type="common">Agaric fungus</name>
    <name type="synonym">Psathyrella marcescibilis</name>
    <dbReference type="NCBI Taxonomy" id="230819"/>
    <lineage>
        <taxon>Eukaryota</taxon>
        <taxon>Fungi</taxon>
        <taxon>Dikarya</taxon>
        <taxon>Basidiomycota</taxon>
        <taxon>Agaricomycotina</taxon>
        <taxon>Agaricomycetes</taxon>
        <taxon>Agaricomycetidae</taxon>
        <taxon>Agaricales</taxon>
        <taxon>Agaricineae</taxon>
        <taxon>Psathyrellaceae</taxon>
        <taxon>Coprinopsis</taxon>
    </lineage>
</organism>
<dbReference type="AlphaFoldDB" id="A0A5C3KBA8"/>
<dbReference type="EMBL" id="ML210605">
    <property type="protein sequence ID" value="TFK16923.1"/>
    <property type="molecule type" value="Genomic_DNA"/>
</dbReference>
<name>A0A5C3KBA8_COPMA</name>